<dbReference type="AlphaFoldDB" id="A0AAD8JJ46"/>
<evidence type="ECO:0000256" key="1">
    <source>
        <dbReference type="SAM" id="MobiDB-lite"/>
    </source>
</evidence>
<feature type="region of interest" description="Disordered" evidence="1">
    <location>
        <begin position="43"/>
        <end position="75"/>
    </location>
</feature>
<dbReference type="Proteomes" id="UP001237642">
    <property type="component" value="Unassembled WGS sequence"/>
</dbReference>
<reference evidence="2" key="1">
    <citation type="submission" date="2023-02" db="EMBL/GenBank/DDBJ databases">
        <title>Genome of toxic invasive species Heracleum sosnowskyi carries increased number of genes despite the absence of recent whole-genome duplications.</title>
        <authorList>
            <person name="Schelkunov M."/>
            <person name="Shtratnikova V."/>
            <person name="Makarenko M."/>
            <person name="Klepikova A."/>
            <person name="Omelchenko D."/>
            <person name="Novikova G."/>
            <person name="Obukhova E."/>
            <person name="Bogdanov V."/>
            <person name="Penin A."/>
            <person name="Logacheva M."/>
        </authorList>
    </citation>
    <scope>NUCLEOTIDE SEQUENCE</scope>
    <source>
        <strain evidence="2">Hsosn_3</strain>
        <tissue evidence="2">Leaf</tissue>
    </source>
</reference>
<evidence type="ECO:0000313" key="3">
    <source>
        <dbReference type="Proteomes" id="UP001237642"/>
    </source>
</evidence>
<dbReference type="EMBL" id="JAUIZM010000001">
    <property type="protein sequence ID" value="KAK1404459.1"/>
    <property type="molecule type" value="Genomic_DNA"/>
</dbReference>
<organism evidence="2 3">
    <name type="scientific">Heracleum sosnowskyi</name>
    <dbReference type="NCBI Taxonomy" id="360622"/>
    <lineage>
        <taxon>Eukaryota</taxon>
        <taxon>Viridiplantae</taxon>
        <taxon>Streptophyta</taxon>
        <taxon>Embryophyta</taxon>
        <taxon>Tracheophyta</taxon>
        <taxon>Spermatophyta</taxon>
        <taxon>Magnoliopsida</taxon>
        <taxon>eudicotyledons</taxon>
        <taxon>Gunneridae</taxon>
        <taxon>Pentapetalae</taxon>
        <taxon>asterids</taxon>
        <taxon>campanulids</taxon>
        <taxon>Apiales</taxon>
        <taxon>Apiaceae</taxon>
        <taxon>Apioideae</taxon>
        <taxon>apioid superclade</taxon>
        <taxon>Tordylieae</taxon>
        <taxon>Tordyliinae</taxon>
        <taxon>Heracleum</taxon>
    </lineage>
</organism>
<name>A0AAD8JJ46_9APIA</name>
<reference evidence="2" key="2">
    <citation type="submission" date="2023-05" db="EMBL/GenBank/DDBJ databases">
        <authorList>
            <person name="Schelkunov M.I."/>
        </authorList>
    </citation>
    <scope>NUCLEOTIDE SEQUENCE</scope>
    <source>
        <strain evidence="2">Hsosn_3</strain>
        <tissue evidence="2">Leaf</tissue>
    </source>
</reference>
<accession>A0AAD8JJ46</accession>
<evidence type="ECO:0000313" key="2">
    <source>
        <dbReference type="EMBL" id="KAK1404459.1"/>
    </source>
</evidence>
<protein>
    <submittedName>
        <fullName evidence="2">Uncharacterized protein</fullName>
    </submittedName>
</protein>
<keyword evidence="3" id="KW-1185">Reference proteome</keyword>
<gene>
    <name evidence="2" type="ORF">POM88_004064</name>
</gene>
<comment type="caution">
    <text evidence="2">The sequence shown here is derived from an EMBL/GenBank/DDBJ whole genome shotgun (WGS) entry which is preliminary data.</text>
</comment>
<proteinExistence type="predicted"/>
<sequence>MMDANEDADMYMVRHMALGHRPSSFGDDDIEAPVVEAHAREIDIDPSAPVVTQKSPLEVDTSAPDAPQDTPLHISHTHPLEVDTSAPDAPQDTPLHISHTHPLEVDTSVPDAPQDTPLHISHTHPLEDETISPLIDTSPHVPPTSHSFASSHSFAFTPIPLKASTYEETPSTERIRPFVSFGFDSASLPTVLKIKFDIDTKVDKMKDERDRGGPSRKGDLTRLLKNRKIRWLFRHWWTNDDEFLWQTHSQKCVTMSLTKEKLLTLNQGTRWRILL</sequence>